<dbReference type="OrthoDB" id="8041546at2759"/>
<dbReference type="Gene3D" id="3.10.10.10">
    <property type="entry name" value="HIV Type 1 Reverse Transcriptase, subunit A, domain 1"/>
    <property type="match status" value="1"/>
</dbReference>
<dbReference type="AlphaFoldDB" id="A0A9Q3C510"/>
<sequence>MYGIDIYNDKSKNTTMGSNKKNTFSLDIYHFSNKYPLEELLNEFKEAKFSSNLTNKQKLSLLKSLRKNRLTFGIGEEPLSKLRGHDIELYLYLEIPYPPMLRKPPYSASLENRKEIEKHLSELPDMDLIRKIGHNGIVDLTTPVIITWHDGKSRFCEDFRELNNYTKADSYPIPRIPPALDKLSKSK</sequence>
<dbReference type="InterPro" id="IPR043502">
    <property type="entry name" value="DNA/RNA_pol_sf"/>
</dbReference>
<dbReference type="InterPro" id="IPR053134">
    <property type="entry name" value="RNA-dir_DNA_polymerase"/>
</dbReference>
<dbReference type="EMBL" id="AVOT02004743">
    <property type="protein sequence ID" value="MBW0477247.1"/>
    <property type="molecule type" value="Genomic_DNA"/>
</dbReference>
<gene>
    <name evidence="1" type="ORF">O181_016962</name>
</gene>
<name>A0A9Q3C510_9BASI</name>
<evidence type="ECO:0000313" key="2">
    <source>
        <dbReference type="Proteomes" id="UP000765509"/>
    </source>
</evidence>
<evidence type="ECO:0000313" key="1">
    <source>
        <dbReference type="EMBL" id="MBW0477247.1"/>
    </source>
</evidence>
<dbReference type="Proteomes" id="UP000765509">
    <property type="component" value="Unassembled WGS sequence"/>
</dbReference>
<reference evidence="1" key="1">
    <citation type="submission" date="2021-03" db="EMBL/GenBank/DDBJ databases">
        <title>Draft genome sequence of rust myrtle Austropuccinia psidii MF-1, a brazilian biotype.</title>
        <authorList>
            <person name="Quecine M.C."/>
            <person name="Pachon D.M.R."/>
            <person name="Bonatelli M.L."/>
            <person name="Correr F.H."/>
            <person name="Franceschini L.M."/>
            <person name="Leite T.F."/>
            <person name="Margarido G.R.A."/>
            <person name="Almeida C.A."/>
            <person name="Ferrarezi J.A."/>
            <person name="Labate C.A."/>
        </authorList>
    </citation>
    <scope>NUCLEOTIDE SEQUENCE</scope>
    <source>
        <strain evidence="1">MF-1</strain>
    </source>
</reference>
<organism evidence="1 2">
    <name type="scientific">Austropuccinia psidii MF-1</name>
    <dbReference type="NCBI Taxonomy" id="1389203"/>
    <lineage>
        <taxon>Eukaryota</taxon>
        <taxon>Fungi</taxon>
        <taxon>Dikarya</taxon>
        <taxon>Basidiomycota</taxon>
        <taxon>Pucciniomycotina</taxon>
        <taxon>Pucciniomycetes</taxon>
        <taxon>Pucciniales</taxon>
        <taxon>Sphaerophragmiaceae</taxon>
        <taxon>Austropuccinia</taxon>
    </lineage>
</organism>
<dbReference type="PANTHER" id="PTHR24559">
    <property type="entry name" value="TRANSPOSON TY3-I GAG-POL POLYPROTEIN"/>
    <property type="match status" value="1"/>
</dbReference>
<accession>A0A9Q3C510</accession>
<protein>
    <submittedName>
        <fullName evidence="1">Uncharacterized protein</fullName>
    </submittedName>
</protein>
<comment type="caution">
    <text evidence="1">The sequence shown here is derived from an EMBL/GenBank/DDBJ whole genome shotgun (WGS) entry which is preliminary data.</text>
</comment>
<keyword evidence="2" id="KW-1185">Reference proteome</keyword>
<dbReference type="PANTHER" id="PTHR24559:SF444">
    <property type="entry name" value="REVERSE TRANSCRIPTASE DOMAIN-CONTAINING PROTEIN"/>
    <property type="match status" value="1"/>
</dbReference>
<dbReference type="SUPFAM" id="SSF56672">
    <property type="entry name" value="DNA/RNA polymerases"/>
    <property type="match status" value="1"/>
</dbReference>
<proteinExistence type="predicted"/>